<evidence type="ECO:0000313" key="2">
    <source>
        <dbReference type="Proteomes" id="UP001199296"/>
    </source>
</evidence>
<reference evidence="1 2" key="1">
    <citation type="submission" date="2021-10" db="EMBL/GenBank/DDBJ databases">
        <authorList>
            <person name="Grouzdev D.S."/>
            <person name="Pantiukh K.S."/>
            <person name="Krutkina M.S."/>
        </authorList>
    </citation>
    <scope>NUCLEOTIDE SEQUENCE [LARGE SCALE GENOMIC DNA]</scope>
    <source>
        <strain evidence="1 2">Z-7514</strain>
    </source>
</reference>
<keyword evidence="2" id="KW-1185">Reference proteome</keyword>
<accession>A0AAW4X226</accession>
<name>A0AAW4X226_9FIRM</name>
<dbReference type="RefSeq" id="WP_229346585.1">
    <property type="nucleotide sequence ID" value="NZ_JAJFAT010000020.1"/>
</dbReference>
<gene>
    <name evidence="1" type="ORF">LJ207_11225</name>
</gene>
<organism evidence="1 2">
    <name type="scientific">Halanaerobium polyolivorans</name>
    <dbReference type="NCBI Taxonomy" id="2886943"/>
    <lineage>
        <taxon>Bacteria</taxon>
        <taxon>Bacillati</taxon>
        <taxon>Bacillota</taxon>
        <taxon>Clostridia</taxon>
        <taxon>Halanaerobiales</taxon>
        <taxon>Halanaerobiaceae</taxon>
        <taxon>Halanaerobium</taxon>
    </lineage>
</organism>
<dbReference type="AlphaFoldDB" id="A0AAW4X226"/>
<protein>
    <recommendedName>
        <fullName evidence="3">SCP2 domain-containing protein</fullName>
    </recommendedName>
</protein>
<proteinExistence type="predicted"/>
<dbReference type="Proteomes" id="UP001199296">
    <property type="component" value="Unassembled WGS sequence"/>
</dbReference>
<sequence length="166" mass="19099">MKYLHHLTDKIILSLIGRSFVVLSSIDVRMQRELSYLPEKFILALAVDHHAPALVFKKDKQKIKYCGSHEDLSKVDLKIFFKNEEFAYQVLAAKEGIRLAFSEGKILLEGDLDFAVSFIYILEIIEAYLMAKSSADDSLEYDLDKQISRFSLFFKALLTKKEKGEI</sequence>
<comment type="caution">
    <text evidence="1">The sequence shown here is derived from an EMBL/GenBank/DDBJ whole genome shotgun (WGS) entry which is preliminary data.</text>
</comment>
<evidence type="ECO:0008006" key="3">
    <source>
        <dbReference type="Google" id="ProtNLM"/>
    </source>
</evidence>
<evidence type="ECO:0000313" key="1">
    <source>
        <dbReference type="EMBL" id="MCC3145886.1"/>
    </source>
</evidence>
<dbReference type="EMBL" id="JAJFAT010000020">
    <property type="protein sequence ID" value="MCC3145886.1"/>
    <property type="molecule type" value="Genomic_DNA"/>
</dbReference>